<dbReference type="InterPro" id="IPR029034">
    <property type="entry name" value="Cystine-knot_cytokine"/>
</dbReference>
<evidence type="ECO:0000256" key="1">
    <source>
        <dbReference type="ARBA" id="ARBA00004613"/>
    </source>
</evidence>
<dbReference type="PROSITE" id="PS50026">
    <property type="entry name" value="EGF_3"/>
    <property type="match status" value="4"/>
</dbReference>
<dbReference type="InterPro" id="IPR001791">
    <property type="entry name" value="Laminin_G"/>
</dbReference>
<evidence type="ECO:0000256" key="7">
    <source>
        <dbReference type="ARBA" id="ARBA00022737"/>
    </source>
</evidence>
<dbReference type="FunFam" id="3.80.10.10:FF:000002">
    <property type="entry name" value="Slit guidance ligand 2"/>
    <property type="match status" value="1"/>
</dbReference>
<dbReference type="InterPro" id="IPR018097">
    <property type="entry name" value="EGF_Ca-bd_CS"/>
</dbReference>
<evidence type="ECO:0000259" key="12">
    <source>
        <dbReference type="PROSITE" id="PS01225"/>
    </source>
</evidence>
<dbReference type="CDD" id="cd00110">
    <property type="entry name" value="LamG"/>
    <property type="match status" value="1"/>
</dbReference>
<dbReference type="InterPro" id="IPR032675">
    <property type="entry name" value="LRR_dom_sf"/>
</dbReference>
<sequence length="1387" mass="154480">MYFLSSLFISLYLGFANSTNSFIPIVANVTLYNPLAPPNLEDARTIPFSISKHTQQRSRSPNCPRQCACSQNTVICTGQQLKEVPKQIPPDTIRLDLQENKIPEIRTTDFAGLRQLKILQLMDNEINTIEAGAFDDLTNLERIRLSRNRLRSIPEHIFQKNVKLHRLDLSENYLTTMTDEQLFGPKNLSNLQLDKNQLSCIDNHVLTSWAHSLEVLTLNGNNLNTLAEFGSMPNLRVLRLVDNPWHCDCRLRWLTNGELKSRHTLNNVKCHRPTMLQGRYVEQIDEKQMKCSGIEKRAASSCREASICPPLCACTETTVDCHDRGLKQIPLNLPSTTTELRLEGNRITFIPNHAFRNLRNLVRLDLSKNLVQEIAEDAFFGLSSLNTLMLFANNLTELPPQLFRPLVSLQLLLLNTNKLQCLRKDVFRGLNKLNLLSLYDNQIKSIQNGTFSDLHSLQTLHLARNPLICDCNLEWLAELLSEKPMETSGARCHLPKRLSKRRLGSIPPNKFRSELFVTQHAGNCFIDFGCPSLCFCHHTTVDCRNLTGNSLKHFGLEMLGSTINSLKILLLGGNLLQCATSLTFGHAYGLKTLDLSANNIRSVTDGTFSNIQLGGNQFACNCHLADFVKFIKKSGNTKIIEAGKCFEPQHLKERPLISLSEEELVCTGDRENVCGENGNYCPSGCTCAKTIVRCTGRQLTEFPLGITSDTTELYLDNNLISSLPKEQLQSLSNLIKLDLSQNRIDAVENGTFLHNSKLTTLILSYNNLKCLEETSLQGLFNLRILSLHGNQLSQLPESAFMDLVNLTHIALGSNPLYCDCKIAWFSKFIKTRFVEPGIAKCESPAKLSNQLLLTASQHQFKCDDYTPSEVLAKCNACESHPCQNEGERCEVNVDDCINNKCANGASCVDKINSYECICPRMFAGKYCEQKLSFCSELLNPCENGATCVPKSHDTYECGCAPGFSGQNCSINTDECQQHECEHGGICIDGINSYTCQCPLGFYGDHCEMIAPATSLDFPTNRLYRNIAARCSPSNCENGFCAQTPSSEDKDIDDKIEQCHCFHGYGGTGCRMQLSVGFKSLESYLALGPWKTVPRGNLTLTLRTLKKSGVIAYYGDTEFVALELFDGRIKAAFYVGNYPSSHMYSYNIVNDGLPHKLSVLIRGKQLSLIVDDGKPQNVINSGKISTFEEKSRQRLYLGGLPKDVAQKALTGFHLKQGHSLQGCIESVYVNGDLQDLKVEEVVEHRDTTPGCAATVNLCADVDLCSGHGSCYVNTSSADGIECKCDNGFVGQRCSKRDIQCVKEKYRGYHEEGTCRSIEVIKNARCVGWCGSDSVSSSDVEGCCAPVKTKRRRVKMICRDGNTKIGFVDIIRKCSCLNECNDSMPITVS</sequence>
<evidence type="ECO:0000256" key="10">
    <source>
        <dbReference type="PROSITE-ProRule" id="PRU00076"/>
    </source>
</evidence>
<dbReference type="InterPro" id="IPR003591">
    <property type="entry name" value="Leu-rich_rpt_typical-subtyp"/>
</dbReference>
<dbReference type="GO" id="GO:0005509">
    <property type="term" value="F:calcium ion binding"/>
    <property type="evidence" value="ECO:0007669"/>
    <property type="project" value="InterPro"/>
</dbReference>
<dbReference type="SMART" id="SM00179">
    <property type="entry name" value="EGF_CA"/>
    <property type="match status" value="3"/>
</dbReference>
<reference evidence="15" key="1">
    <citation type="submission" date="2022-01" db="EMBL/GenBank/DDBJ databases">
        <title>Genome Sequence Resource for Two Populations of Ditylenchus destructor, the Migratory Endoparasitic Phytonematode.</title>
        <authorList>
            <person name="Zhang H."/>
            <person name="Lin R."/>
            <person name="Xie B."/>
        </authorList>
    </citation>
    <scope>NUCLEOTIDE SEQUENCE</scope>
    <source>
        <strain evidence="15">BazhouSP</strain>
    </source>
</reference>
<evidence type="ECO:0000256" key="2">
    <source>
        <dbReference type="ARBA" id="ARBA00022473"/>
    </source>
</evidence>
<evidence type="ECO:0000256" key="3">
    <source>
        <dbReference type="ARBA" id="ARBA00022525"/>
    </source>
</evidence>
<dbReference type="Pfam" id="PF00008">
    <property type="entry name" value="EGF"/>
    <property type="match status" value="2"/>
</dbReference>
<dbReference type="Proteomes" id="UP001201812">
    <property type="component" value="Unassembled WGS sequence"/>
</dbReference>
<dbReference type="InterPro" id="IPR000152">
    <property type="entry name" value="EGF-type_Asp/Asn_hydroxyl_site"/>
</dbReference>
<evidence type="ECO:0000256" key="8">
    <source>
        <dbReference type="ARBA" id="ARBA00023157"/>
    </source>
</evidence>
<dbReference type="Pfam" id="PF13855">
    <property type="entry name" value="LRR_8"/>
    <property type="match status" value="4"/>
</dbReference>
<evidence type="ECO:0000259" key="14">
    <source>
        <dbReference type="PROSITE" id="PS50026"/>
    </source>
</evidence>
<dbReference type="InterPro" id="IPR001881">
    <property type="entry name" value="EGF-like_Ca-bd_dom"/>
</dbReference>
<dbReference type="PROSITE" id="PS51450">
    <property type="entry name" value="LRR"/>
    <property type="match status" value="7"/>
</dbReference>
<dbReference type="SMART" id="SM00181">
    <property type="entry name" value="EGF"/>
    <property type="match status" value="5"/>
</dbReference>
<keyword evidence="8 10" id="KW-1015">Disulfide bond</keyword>
<dbReference type="PROSITE" id="PS50025">
    <property type="entry name" value="LAM_G_DOMAIN"/>
    <property type="match status" value="1"/>
</dbReference>
<dbReference type="Pfam" id="PF01462">
    <property type="entry name" value="LRRNT"/>
    <property type="match status" value="2"/>
</dbReference>
<dbReference type="SUPFAM" id="SSF52058">
    <property type="entry name" value="L domain-like"/>
    <property type="match status" value="2"/>
</dbReference>
<dbReference type="GO" id="GO:0005886">
    <property type="term" value="C:plasma membrane"/>
    <property type="evidence" value="ECO:0007669"/>
    <property type="project" value="TreeGrafter"/>
</dbReference>
<dbReference type="PANTHER" id="PTHR24369:SF196">
    <property type="entry name" value="RETICULON 4 RECEPTOR LIKE 1"/>
    <property type="match status" value="1"/>
</dbReference>
<dbReference type="Gene3D" id="2.10.25.10">
    <property type="entry name" value="Laminin"/>
    <property type="match status" value="3"/>
</dbReference>
<dbReference type="PROSITE" id="PS01225">
    <property type="entry name" value="CTCK_2"/>
    <property type="match status" value="1"/>
</dbReference>
<dbReference type="InterPro" id="IPR006207">
    <property type="entry name" value="Cys_knot_C"/>
</dbReference>
<dbReference type="SMART" id="SM00282">
    <property type="entry name" value="LamG"/>
    <property type="match status" value="1"/>
</dbReference>
<comment type="caution">
    <text evidence="15">The sequence shown here is derived from an EMBL/GenBank/DDBJ whole genome shotgun (WGS) entry which is preliminary data.</text>
</comment>
<feature type="domain" description="CTCK" evidence="12">
    <location>
        <begin position="1299"/>
        <end position="1379"/>
    </location>
</feature>
<dbReference type="Gene3D" id="2.60.120.200">
    <property type="match status" value="1"/>
</dbReference>
<evidence type="ECO:0000313" key="16">
    <source>
        <dbReference type="Proteomes" id="UP001201812"/>
    </source>
</evidence>
<dbReference type="InterPro" id="IPR001611">
    <property type="entry name" value="Leu-rich_rpt"/>
</dbReference>
<feature type="domain" description="Laminin G" evidence="13">
    <location>
        <begin position="1073"/>
        <end position="1250"/>
    </location>
</feature>
<keyword evidence="3" id="KW-0964">Secreted</keyword>
<dbReference type="Gene3D" id="3.80.10.10">
    <property type="entry name" value="Ribonuclease Inhibitor"/>
    <property type="match status" value="5"/>
</dbReference>
<feature type="domain" description="EGF-like" evidence="14">
    <location>
        <begin position="971"/>
        <end position="1007"/>
    </location>
</feature>
<keyword evidence="6 11" id="KW-0732">Signal</keyword>
<dbReference type="CDD" id="cd00054">
    <property type="entry name" value="EGF_CA"/>
    <property type="match status" value="3"/>
</dbReference>
<dbReference type="InterPro" id="IPR000742">
    <property type="entry name" value="EGF"/>
</dbReference>
<dbReference type="SUPFAM" id="SSF57196">
    <property type="entry name" value="EGF/Laminin"/>
    <property type="match status" value="3"/>
</dbReference>
<dbReference type="PROSITE" id="PS01187">
    <property type="entry name" value="EGF_CA"/>
    <property type="match status" value="1"/>
</dbReference>
<keyword evidence="5" id="KW-0433">Leucine-rich repeat</keyword>
<dbReference type="FunFam" id="2.10.25.10:FF:000142">
    <property type="entry name" value="Crumbs cell polarity complex component 2"/>
    <property type="match status" value="1"/>
</dbReference>
<dbReference type="InterPro" id="IPR013320">
    <property type="entry name" value="ConA-like_dom_sf"/>
</dbReference>
<dbReference type="SMART" id="SM00041">
    <property type="entry name" value="CT"/>
    <property type="match status" value="1"/>
</dbReference>
<feature type="disulfide bond" evidence="10">
    <location>
        <begin position="997"/>
        <end position="1006"/>
    </location>
</feature>
<evidence type="ECO:0000256" key="9">
    <source>
        <dbReference type="ARBA" id="ARBA00023180"/>
    </source>
</evidence>
<feature type="domain" description="EGF-like" evidence="14">
    <location>
        <begin position="1253"/>
        <end position="1293"/>
    </location>
</feature>
<dbReference type="PANTHER" id="PTHR24369">
    <property type="entry name" value="ANTIGEN BSP, PUTATIVE-RELATED"/>
    <property type="match status" value="1"/>
</dbReference>
<comment type="subcellular location">
    <subcellularLocation>
        <location evidence="1">Secreted</location>
    </subcellularLocation>
</comment>
<name>A0AAD4R5P8_9BILA</name>
<evidence type="ECO:0000259" key="13">
    <source>
        <dbReference type="PROSITE" id="PS50025"/>
    </source>
</evidence>
<gene>
    <name evidence="15" type="ORF">DdX_02074</name>
</gene>
<organism evidence="15 16">
    <name type="scientific">Ditylenchus destructor</name>
    <dbReference type="NCBI Taxonomy" id="166010"/>
    <lineage>
        <taxon>Eukaryota</taxon>
        <taxon>Metazoa</taxon>
        <taxon>Ecdysozoa</taxon>
        <taxon>Nematoda</taxon>
        <taxon>Chromadorea</taxon>
        <taxon>Rhabditida</taxon>
        <taxon>Tylenchina</taxon>
        <taxon>Tylenchomorpha</taxon>
        <taxon>Sphaerularioidea</taxon>
        <taxon>Anguinidae</taxon>
        <taxon>Anguininae</taxon>
        <taxon>Ditylenchus</taxon>
    </lineage>
</organism>
<dbReference type="InterPro" id="IPR000483">
    <property type="entry name" value="Cys-rich_flank_reg_C"/>
</dbReference>
<dbReference type="PROSITE" id="PS00010">
    <property type="entry name" value="ASX_HYDROXYL"/>
    <property type="match status" value="2"/>
</dbReference>
<dbReference type="SUPFAM" id="SSF49899">
    <property type="entry name" value="Concanavalin A-like lectins/glucanases"/>
    <property type="match status" value="1"/>
</dbReference>
<evidence type="ECO:0000256" key="6">
    <source>
        <dbReference type="ARBA" id="ARBA00022729"/>
    </source>
</evidence>
<keyword evidence="4 10" id="KW-0245">EGF-like domain</keyword>
<comment type="caution">
    <text evidence="10">Lacks conserved residue(s) required for the propagation of feature annotation.</text>
</comment>
<dbReference type="PROSITE" id="PS01186">
    <property type="entry name" value="EGF_2"/>
    <property type="match status" value="3"/>
</dbReference>
<dbReference type="Pfam" id="PF12661">
    <property type="entry name" value="hEGF"/>
    <property type="match status" value="1"/>
</dbReference>
<feature type="disulfide bond" evidence="10">
    <location>
        <begin position="959"/>
        <end position="968"/>
    </location>
</feature>
<dbReference type="SMART" id="SM00082">
    <property type="entry name" value="LRRCT"/>
    <property type="match status" value="4"/>
</dbReference>
<keyword evidence="2" id="KW-0217">Developmental protein</keyword>
<feature type="signal peptide" evidence="11">
    <location>
        <begin position="1"/>
        <end position="18"/>
    </location>
</feature>
<feature type="disulfide bond" evidence="10">
    <location>
        <begin position="918"/>
        <end position="927"/>
    </location>
</feature>
<feature type="domain" description="EGF-like" evidence="14">
    <location>
        <begin position="930"/>
        <end position="969"/>
    </location>
</feature>
<dbReference type="FunFam" id="2.10.25.10:FF:000053">
    <property type="entry name" value="Slit guidance ligand 2"/>
    <property type="match status" value="1"/>
</dbReference>
<dbReference type="InterPro" id="IPR050541">
    <property type="entry name" value="LRR_TM_domain-containing"/>
</dbReference>
<dbReference type="GO" id="GO:0007399">
    <property type="term" value="P:nervous system development"/>
    <property type="evidence" value="ECO:0007669"/>
    <property type="project" value="UniProtKB-ARBA"/>
</dbReference>
<evidence type="ECO:0000313" key="15">
    <source>
        <dbReference type="EMBL" id="KAI1725416.1"/>
    </source>
</evidence>
<feature type="chain" id="PRO_5042227048" evidence="11">
    <location>
        <begin position="19"/>
        <end position="1387"/>
    </location>
</feature>
<evidence type="ECO:0000256" key="5">
    <source>
        <dbReference type="ARBA" id="ARBA00022614"/>
    </source>
</evidence>
<dbReference type="Gene3D" id="2.10.90.10">
    <property type="entry name" value="Cystine-knot cytokines"/>
    <property type="match status" value="1"/>
</dbReference>
<feature type="domain" description="EGF-like" evidence="14">
    <location>
        <begin position="892"/>
        <end position="928"/>
    </location>
</feature>
<dbReference type="FunFam" id="3.80.10.10:FF:000770">
    <property type="entry name" value="Uncharacterized protein"/>
    <property type="match status" value="1"/>
</dbReference>
<dbReference type="FunFam" id="2.10.25.10:FF:000045">
    <property type="entry name" value="Slit guidance ligand 2"/>
    <property type="match status" value="1"/>
</dbReference>
<evidence type="ECO:0000256" key="11">
    <source>
        <dbReference type="SAM" id="SignalP"/>
    </source>
</evidence>
<dbReference type="GO" id="GO:0005576">
    <property type="term" value="C:extracellular region"/>
    <property type="evidence" value="ECO:0007669"/>
    <property type="project" value="UniProtKB-SubCell"/>
</dbReference>
<dbReference type="Pfam" id="PF02210">
    <property type="entry name" value="Laminin_G_2"/>
    <property type="match status" value="1"/>
</dbReference>
<evidence type="ECO:0000256" key="4">
    <source>
        <dbReference type="ARBA" id="ARBA00022536"/>
    </source>
</evidence>
<dbReference type="EMBL" id="JAKKPZ010000002">
    <property type="protein sequence ID" value="KAI1725416.1"/>
    <property type="molecule type" value="Genomic_DNA"/>
</dbReference>
<dbReference type="SMART" id="SM00013">
    <property type="entry name" value="LRRNT"/>
    <property type="match status" value="4"/>
</dbReference>
<protein>
    <submittedName>
        <fullName evidence="15">Leucine rich repeat domain-containing protein</fullName>
    </submittedName>
</protein>
<dbReference type="FunFam" id="3.80.10.10:FF:000032">
    <property type="entry name" value="Slit homolog 2 (Drosophila)"/>
    <property type="match status" value="1"/>
</dbReference>
<proteinExistence type="predicted"/>
<dbReference type="SMART" id="SM00365">
    <property type="entry name" value="LRR_SD22"/>
    <property type="match status" value="5"/>
</dbReference>
<dbReference type="Pfam" id="PF01463">
    <property type="entry name" value="LRRCT"/>
    <property type="match status" value="2"/>
</dbReference>
<feature type="disulfide bond" evidence="10">
    <location>
        <begin position="1283"/>
        <end position="1292"/>
    </location>
</feature>
<dbReference type="SMART" id="SM00369">
    <property type="entry name" value="LRR_TYP"/>
    <property type="match status" value="17"/>
</dbReference>
<keyword evidence="9" id="KW-0325">Glycoprotein</keyword>
<dbReference type="InterPro" id="IPR013032">
    <property type="entry name" value="EGF-like_CS"/>
</dbReference>
<dbReference type="InterPro" id="IPR000372">
    <property type="entry name" value="LRRNT"/>
</dbReference>
<accession>A0AAD4R5P8</accession>
<dbReference type="PROSITE" id="PS00022">
    <property type="entry name" value="EGF_1"/>
    <property type="match status" value="4"/>
</dbReference>
<keyword evidence="7" id="KW-0677">Repeat</keyword>
<dbReference type="PROSITE" id="PS01185">
    <property type="entry name" value="CTCK_1"/>
    <property type="match status" value="1"/>
</dbReference>
<keyword evidence="16" id="KW-1185">Reference proteome</keyword>